<dbReference type="Proteomes" id="UP000785679">
    <property type="component" value="Unassembled WGS sequence"/>
</dbReference>
<protein>
    <submittedName>
        <fullName evidence="1">Uncharacterized protein</fullName>
    </submittedName>
</protein>
<proteinExistence type="predicted"/>
<dbReference type="AlphaFoldDB" id="A0A8J8NDQ1"/>
<reference evidence="1" key="1">
    <citation type="submission" date="2019-06" db="EMBL/GenBank/DDBJ databases">
        <authorList>
            <person name="Zheng W."/>
        </authorList>
    </citation>
    <scope>NUCLEOTIDE SEQUENCE</scope>
    <source>
        <strain evidence="1">QDHG01</strain>
    </source>
</reference>
<name>A0A8J8NDQ1_HALGN</name>
<gene>
    <name evidence="1" type="ORF">FGO68_gene6595</name>
</gene>
<organism evidence="1 2">
    <name type="scientific">Halteria grandinella</name>
    <dbReference type="NCBI Taxonomy" id="5974"/>
    <lineage>
        <taxon>Eukaryota</taxon>
        <taxon>Sar</taxon>
        <taxon>Alveolata</taxon>
        <taxon>Ciliophora</taxon>
        <taxon>Intramacronucleata</taxon>
        <taxon>Spirotrichea</taxon>
        <taxon>Stichotrichia</taxon>
        <taxon>Sporadotrichida</taxon>
        <taxon>Halteriidae</taxon>
        <taxon>Halteria</taxon>
    </lineage>
</organism>
<evidence type="ECO:0000313" key="2">
    <source>
        <dbReference type="Proteomes" id="UP000785679"/>
    </source>
</evidence>
<accession>A0A8J8NDQ1</accession>
<keyword evidence="2" id="KW-1185">Reference proteome</keyword>
<evidence type="ECO:0000313" key="1">
    <source>
        <dbReference type="EMBL" id="TNV72913.1"/>
    </source>
</evidence>
<comment type="caution">
    <text evidence="1">The sequence shown here is derived from an EMBL/GenBank/DDBJ whole genome shotgun (WGS) entry which is preliminary data.</text>
</comment>
<sequence>MILCERSVSKLGLIYLSESKAIHPMFDIHDQSNGEEGATRREMKKVTKNILIIWIMIKFNHSQSKYQTLAFGEESINLIRELGSSLAVLNENYPSTTTLHECNLGFHIQYKLFLTDLSEHVA</sequence>
<dbReference type="EMBL" id="RRYP01020478">
    <property type="protein sequence ID" value="TNV72913.1"/>
    <property type="molecule type" value="Genomic_DNA"/>
</dbReference>